<evidence type="ECO:0000256" key="4">
    <source>
        <dbReference type="ARBA" id="ARBA00022741"/>
    </source>
</evidence>
<dbReference type="AlphaFoldDB" id="A0A6P1WAW3"/>
<name>A0A6P1WAW3_9BACT</name>
<keyword evidence="5" id="KW-0460">Magnesium</keyword>
<dbReference type="InterPro" id="IPR025877">
    <property type="entry name" value="MobA-like_NTP_Trfase"/>
</dbReference>
<dbReference type="InterPro" id="IPR029044">
    <property type="entry name" value="Nucleotide-diphossugar_trans"/>
</dbReference>
<dbReference type="InterPro" id="IPR013482">
    <property type="entry name" value="Molybde_CF_guanTrfase"/>
</dbReference>
<feature type="domain" description="MobA-like NTP transferase" evidence="8">
    <location>
        <begin position="1"/>
        <end position="145"/>
    </location>
</feature>
<dbReference type="KEGG" id="senf:GJR95_33295"/>
<accession>A0A6P1WAW3</accession>
<keyword evidence="1" id="KW-0963">Cytoplasm</keyword>
<dbReference type="SUPFAM" id="SSF53448">
    <property type="entry name" value="Nucleotide-diphospho-sugar transferases"/>
    <property type="match status" value="1"/>
</dbReference>
<gene>
    <name evidence="9" type="ORF">GJR95_33295</name>
</gene>
<sequence length="177" mass="19733">MGQDKSVLAYHDKPQREHLTDLLQDYCSTVFWSVNRHQAAELADVEQPLIVDTFDNIVGPLNGILSAFQVMPDAAWLVVACDMPLLTAQSIHALVAGRDPAKHATAFYDSDGRFPEPLLSIWEPSIWPILQKAIGEGAYSPRRILMMNDVHLLTAPNNRELVNINDPAAKEALKHQQ</sequence>
<keyword evidence="2 9" id="KW-0808">Transferase</keyword>
<evidence type="ECO:0000256" key="2">
    <source>
        <dbReference type="ARBA" id="ARBA00022679"/>
    </source>
</evidence>
<dbReference type="GO" id="GO:0006777">
    <property type="term" value="P:Mo-molybdopterin cofactor biosynthetic process"/>
    <property type="evidence" value="ECO:0007669"/>
    <property type="project" value="UniProtKB-KW"/>
</dbReference>
<dbReference type="GO" id="GO:0016779">
    <property type="term" value="F:nucleotidyltransferase activity"/>
    <property type="evidence" value="ECO:0007669"/>
    <property type="project" value="UniProtKB-ARBA"/>
</dbReference>
<keyword evidence="10" id="KW-1185">Reference proteome</keyword>
<reference evidence="9 10" key="1">
    <citation type="submission" date="2019-11" db="EMBL/GenBank/DDBJ databases">
        <title>Spirosoma endbachense sp. nov., isolated from a natural salt meadow.</title>
        <authorList>
            <person name="Rojas J."/>
            <person name="Ambika Manirajan B."/>
            <person name="Ratering S."/>
            <person name="Suarez C."/>
            <person name="Geissler-Plaum R."/>
            <person name="Schnell S."/>
        </authorList>
    </citation>
    <scope>NUCLEOTIDE SEQUENCE [LARGE SCALE GENOMIC DNA]</scope>
    <source>
        <strain evidence="9 10">I-24</strain>
    </source>
</reference>
<keyword evidence="7" id="KW-0501">Molybdenum cofactor biosynthesis</keyword>
<dbReference type="GO" id="GO:0005525">
    <property type="term" value="F:GTP binding"/>
    <property type="evidence" value="ECO:0007669"/>
    <property type="project" value="UniProtKB-KW"/>
</dbReference>
<evidence type="ECO:0000256" key="3">
    <source>
        <dbReference type="ARBA" id="ARBA00022723"/>
    </source>
</evidence>
<dbReference type="GO" id="GO:0046872">
    <property type="term" value="F:metal ion binding"/>
    <property type="evidence" value="ECO:0007669"/>
    <property type="project" value="UniProtKB-KW"/>
</dbReference>
<proteinExistence type="predicted"/>
<dbReference type="PANTHER" id="PTHR19136">
    <property type="entry name" value="MOLYBDENUM COFACTOR GUANYLYLTRANSFERASE"/>
    <property type="match status" value="1"/>
</dbReference>
<dbReference type="Pfam" id="PF12804">
    <property type="entry name" value="NTP_transf_3"/>
    <property type="match status" value="1"/>
</dbReference>
<keyword evidence="3" id="KW-0479">Metal-binding</keyword>
<keyword evidence="4" id="KW-0547">Nucleotide-binding</keyword>
<evidence type="ECO:0000313" key="9">
    <source>
        <dbReference type="EMBL" id="QHW01553.1"/>
    </source>
</evidence>
<dbReference type="EMBL" id="CP045997">
    <property type="protein sequence ID" value="QHW01553.1"/>
    <property type="molecule type" value="Genomic_DNA"/>
</dbReference>
<dbReference type="Gene3D" id="3.90.550.10">
    <property type="entry name" value="Spore Coat Polysaccharide Biosynthesis Protein SpsA, Chain A"/>
    <property type="match status" value="1"/>
</dbReference>
<organism evidence="9 10">
    <name type="scientific">Spirosoma endbachense</name>
    <dbReference type="NCBI Taxonomy" id="2666025"/>
    <lineage>
        <taxon>Bacteria</taxon>
        <taxon>Pseudomonadati</taxon>
        <taxon>Bacteroidota</taxon>
        <taxon>Cytophagia</taxon>
        <taxon>Cytophagales</taxon>
        <taxon>Cytophagaceae</taxon>
        <taxon>Spirosoma</taxon>
    </lineage>
</organism>
<protein>
    <submittedName>
        <fullName evidence="9">NTP transferase domain-containing protein</fullName>
    </submittedName>
</protein>
<keyword evidence="6" id="KW-0342">GTP-binding</keyword>
<evidence type="ECO:0000256" key="1">
    <source>
        <dbReference type="ARBA" id="ARBA00022490"/>
    </source>
</evidence>
<dbReference type="PANTHER" id="PTHR19136:SF81">
    <property type="entry name" value="MOLYBDENUM COFACTOR GUANYLYLTRANSFERASE"/>
    <property type="match status" value="1"/>
</dbReference>
<evidence type="ECO:0000256" key="5">
    <source>
        <dbReference type="ARBA" id="ARBA00022842"/>
    </source>
</evidence>
<dbReference type="Proteomes" id="UP000464577">
    <property type="component" value="Chromosome"/>
</dbReference>
<evidence type="ECO:0000313" key="10">
    <source>
        <dbReference type="Proteomes" id="UP000464577"/>
    </source>
</evidence>
<dbReference type="CDD" id="cd02503">
    <property type="entry name" value="MobA"/>
    <property type="match status" value="1"/>
</dbReference>
<evidence type="ECO:0000256" key="7">
    <source>
        <dbReference type="ARBA" id="ARBA00023150"/>
    </source>
</evidence>
<evidence type="ECO:0000259" key="8">
    <source>
        <dbReference type="Pfam" id="PF12804"/>
    </source>
</evidence>
<evidence type="ECO:0000256" key="6">
    <source>
        <dbReference type="ARBA" id="ARBA00023134"/>
    </source>
</evidence>